<protein>
    <recommendedName>
        <fullName evidence="1">HTH cro/C1-type domain-containing protein</fullName>
    </recommendedName>
</protein>
<dbReference type="Gene3D" id="3.30.450.180">
    <property type="match status" value="1"/>
</dbReference>
<gene>
    <name evidence="2" type="ORF">DWB77_04701</name>
</gene>
<proteinExistence type="predicted"/>
<dbReference type="InterPro" id="IPR010982">
    <property type="entry name" value="Lambda_DNA-bd_dom_sf"/>
</dbReference>
<dbReference type="Pfam" id="PF13560">
    <property type="entry name" value="HTH_31"/>
    <property type="match status" value="1"/>
</dbReference>
<dbReference type="PANTHER" id="PTHR35010">
    <property type="entry name" value="BLL4672 PROTEIN-RELATED"/>
    <property type="match status" value="1"/>
</dbReference>
<dbReference type="EMBL" id="CP032698">
    <property type="protein sequence ID" value="AYG82522.1"/>
    <property type="molecule type" value="Genomic_DNA"/>
</dbReference>
<evidence type="ECO:0000259" key="1">
    <source>
        <dbReference type="SMART" id="SM00530"/>
    </source>
</evidence>
<dbReference type="InterPro" id="IPR041413">
    <property type="entry name" value="MLTR_LBD"/>
</dbReference>
<dbReference type="RefSeq" id="WP_120723097.1">
    <property type="nucleotide sequence ID" value="NZ_CP032698.1"/>
</dbReference>
<dbReference type="CDD" id="cd00093">
    <property type="entry name" value="HTH_XRE"/>
    <property type="match status" value="1"/>
</dbReference>
<name>A0A387HNU2_9ACTN</name>
<dbReference type="InterPro" id="IPR001387">
    <property type="entry name" value="Cro/C1-type_HTH"/>
</dbReference>
<feature type="domain" description="HTH cro/C1-type" evidence="1">
    <location>
        <begin position="21"/>
        <end position="93"/>
    </location>
</feature>
<dbReference type="Pfam" id="PF17765">
    <property type="entry name" value="MLTR_LBD"/>
    <property type="match status" value="1"/>
</dbReference>
<reference evidence="2 3" key="1">
    <citation type="submission" date="2018-10" db="EMBL/GenBank/DDBJ databases">
        <title>Relationship between Morphology and Antimicrobial Activity in Streptomyces.</title>
        <authorList>
            <person name="Kang H.J."/>
            <person name="Kim S.B."/>
        </authorList>
    </citation>
    <scope>NUCLEOTIDE SEQUENCE [LARGE SCALE GENOMIC DNA]</scope>
    <source>
        <strain evidence="2 3">BH38</strain>
    </source>
</reference>
<accession>A0A387HNU2</accession>
<dbReference type="SMART" id="SM00530">
    <property type="entry name" value="HTH_XRE"/>
    <property type="match status" value="1"/>
</dbReference>
<dbReference type="SUPFAM" id="SSF47413">
    <property type="entry name" value="lambda repressor-like DNA-binding domains"/>
    <property type="match status" value="1"/>
</dbReference>
<dbReference type="OrthoDB" id="3542608at2"/>
<keyword evidence="3" id="KW-1185">Reference proteome</keyword>
<dbReference type="Proteomes" id="UP000271554">
    <property type="component" value="Chromosome"/>
</dbReference>
<evidence type="ECO:0000313" key="2">
    <source>
        <dbReference type="EMBL" id="AYG82522.1"/>
    </source>
</evidence>
<evidence type="ECO:0000313" key="3">
    <source>
        <dbReference type="Proteomes" id="UP000271554"/>
    </source>
</evidence>
<dbReference type="Gene3D" id="1.10.260.40">
    <property type="entry name" value="lambda repressor-like DNA-binding domains"/>
    <property type="match status" value="1"/>
</dbReference>
<dbReference type="KEGG" id="shun:DWB77_04701"/>
<dbReference type="PANTHER" id="PTHR35010:SF3">
    <property type="entry name" value="BLL4873 PROTEIN"/>
    <property type="match status" value="1"/>
</dbReference>
<sequence length="291" mass="32531">MKQRPSGPEPLSPQHIEIGRFLAARRAEVTPGQVGLPDAGTRRTPGLRREEVALLAGVSVSWYTWIEQGRAENVSGEVLDAIARTLRLPESQRVYLRQLAGVDASYTAREQITDPESFRPFVDNWGSYPAYIADRQWNIVVANVAAEALLGIQDSDNLLWELFTSTDTPARHPRWDTDAQEAVARFRGQAVNHLEEPRMKTLLRQLTHESPEFARLWELREVAEDACGPALLHHPHTGELHFKRTTLDFTDRIALRLTVFHPIAGSGTAEALKNLRLPLTARDASALEVAA</sequence>
<dbReference type="GO" id="GO:0003677">
    <property type="term" value="F:DNA binding"/>
    <property type="evidence" value="ECO:0007669"/>
    <property type="project" value="InterPro"/>
</dbReference>
<organism evidence="2 3">
    <name type="scientific">Streptomyces hundungensis</name>
    <dbReference type="NCBI Taxonomy" id="1077946"/>
    <lineage>
        <taxon>Bacteria</taxon>
        <taxon>Bacillati</taxon>
        <taxon>Actinomycetota</taxon>
        <taxon>Actinomycetes</taxon>
        <taxon>Kitasatosporales</taxon>
        <taxon>Streptomycetaceae</taxon>
        <taxon>Streptomyces</taxon>
    </lineage>
</organism>
<dbReference type="AlphaFoldDB" id="A0A387HNU2"/>